<gene>
    <name evidence="1" type="ORF">LZ24_02500</name>
</gene>
<keyword evidence="2" id="KW-1185">Reference proteome</keyword>
<dbReference type="Proteomes" id="UP000318307">
    <property type="component" value="Unassembled WGS sequence"/>
</dbReference>
<accession>A0A562RHN0</accession>
<evidence type="ECO:0000313" key="2">
    <source>
        <dbReference type="Proteomes" id="UP000318307"/>
    </source>
</evidence>
<name>A0A562RHN0_9BACT</name>
<organism evidence="1 2">
    <name type="scientific">Desulfobotulus alkaliphilus</name>
    <dbReference type="NCBI Taxonomy" id="622671"/>
    <lineage>
        <taxon>Bacteria</taxon>
        <taxon>Pseudomonadati</taxon>
        <taxon>Thermodesulfobacteriota</taxon>
        <taxon>Desulfobacteria</taxon>
        <taxon>Desulfobacterales</taxon>
        <taxon>Desulfobacteraceae</taxon>
        <taxon>Desulfobotulus</taxon>
    </lineage>
</organism>
<dbReference type="AlphaFoldDB" id="A0A562RHN0"/>
<reference evidence="1 2" key="1">
    <citation type="submission" date="2019-07" db="EMBL/GenBank/DDBJ databases">
        <title>Genome sequencing of 100 strains of the haloalkaliphilic chemolithoautotrophic sulfur-oxidizing bacterium Thioalkalivibrio.</title>
        <authorList>
            <person name="Muyzer G."/>
        </authorList>
    </citation>
    <scope>NUCLEOTIDE SEQUENCE [LARGE SCALE GENOMIC DNA]</scope>
    <source>
        <strain evidence="1 2">ASO4-4</strain>
    </source>
</reference>
<comment type="caution">
    <text evidence="1">The sequence shown here is derived from an EMBL/GenBank/DDBJ whole genome shotgun (WGS) entry which is preliminary data.</text>
</comment>
<protein>
    <submittedName>
        <fullName evidence="1">Uncharacterized protein</fullName>
    </submittedName>
</protein>
<sequence>MAPSLPHTPPRDRACPGKLAKCPARVQVNTFTAFSDFQLNQNITSRVHRVQVTSEIRACARGLFYQATSQAKTHSSLIEIYLDLTDTEYKRLKIKEKQKCLKPSYLDTGIFQKLFNGKAIENKGVFYVP</sequence>
<dbReference type="EMBL" id="VLLC01000021">
    <property type="protein sequence ID" value="TWI68528.1"/>
    <property type="molecule type" value="Genomic_DNA"/>
</dbReference>
<proteinExistence type="predicted"/>
<evidence type="ECO:0000313" key="1">
    <source>
        <dbReference type="EMBL" id="TWI68528.1"/>
    </source>
</evidence>